<dbReference type="Proteomes" id="UP000675920">
    <property type="component" value="Unplaced"/>
</dbReference>
<evidence type="ECO:0000313" key="2">
    <source>
        <dbReference type="Proteomes" id="UP000675920"/>
    </source>
</evidence>
<evidence type="ECO:0000256" key="1">
    <source>
        <dbReference type="SAM" id="MobiDB-lite"/>
    </source>
</evidence>
<reference evidence="3" key="1">
    <citation type="submission" date="2025-08" db="UniProtKB">
        <authorList>
            <consortium name="RefSeq"/>
        </authorList>
    </citation>
    <scope>IDENTIFICATION</scope>
</reference>
<sequence length="57" mass="6424">MNTPTVRKPAVNPDESIQDDISKNRPEQDHSEDLVDESIEESFPASDPPSQHDPDHE</sequence>
<name>A0A8B6XCK1_9BURK</name>
<dbReference type="RefSeq" id="WP_156924352.1">
    <property type="nucleotide sequence ID" value="NZ_AXWS01000008.1"/>
</dbReference>
<feature type="region of interest" description="Disordered" evidence="1">
    <location>
        <begin position="1"/>
        <end position="57"/>
    </location>
</feature>
<feature type="compositionally biased region" description="Basic and acidic residues" evidence="1">
    <location>
        <begin position="20"/>
        <end position="33"/>
    </location>
</feature>
<protein>
    <submittedName>
        <fullName evidence="3">Uncharacterized protein</fullName>
    </submittedName>
</protein>
<dbReference type="AlphaFoldDB" id="A0A8B6XCK1"/>
<keyword evidence="2" id="KW-1185">Reference proteome</keyword>
<accession>A0A8B6XCK1</accession>
<evidence type="ECO:0000313" key="3">
    <source>
        <dbReference type="RefSeq" id="WP_156924352.1"/>
    </source>
</evidence>
<proteinExistence type="predicted"/>
<organism evidence="2 3">
    <name type="scientific">Derxia gummosa DSM 723</name>
    <dbReference type="NCBI Taxonomy" id="1121388"/>
    <lineage>
        <taxon>Bacteria</taxon>
        <taxon>Pseudomonadati</taxon>
        <taxon>Pseudomonadota</taxon>
        <taxon>Betaproteobacteria</taxon>
        <taxon>Burkholderiales</taxon>
        <taxon>Alcaligenaceae</taxon>
        <taxon>Derxia</taxon>
    </lineage>
</organism>
<dbReference type="OrthoDB" id="8718873at2"/>